<dbReference type="InterPro" id="IPR000683">
    <property type="entry name" value="Gfo/Idh/MocA-like_OxRdtase_N"/>
</dbReference>
<gene>
    <name evidence="5" type="ORF">GCM10020260_09690</name>
</gene>
<dbReference type="SUPFAM" id="SSF55347">
    <property type="entry name" value="Glyceraldehyde-3-phosphate dehydrogenase-like, C-terminal domain"/>
    <property type="match status" value="1"/>
</dbReference>
<protein>
    <submittedName>
        <fullName evidence="5">Gfo/Idh/MocA family oxidoreductase</fullName>
    </submittedName>
</protein>
<evidence type="ECO:0000256" key="2">
    <source>
        <dbReference type="ARBA" id="ARBA00023027"/>
    </source>
</evidence>
<dbReference type="InterPro" id="IPR050463">
    <property type="entry name" value="Gfo/Idh/MocA_oxidrdct_glycsds"/>
</dbReference>
<proteinExistence type="predicted"/>
<dbReference type="PANTHER" id="PTHR43818:SF11">
    <property type="entry name" value="BCDNA.GH03377"/>
    <property type="match status" value="1"/>
</dbReference>
<dbReference type="Proteomes" id="UP001501736">
    <property type="component" value="Unassembled WGS sequence"/>
</dbReference>
<name>A0ABP6RCA8_9MICC</name>
<keyword evidence="1" id="KW-0560">Oxidoreductase</keyword>
<dbReference type="PANTHER" id="PTHR43818">
    <property type="entry name" value="BCDNA.GH03377"/>
    <property type="match status" value="1"/>
</dbReference>
<dbReference type="Pfam" id="PF22725">
    <property type="entry name" value="GFO_IDH_MocA_C3"/>
    <property type="match status" value="1"/>
</dbReference>
<dbReference type="EMBL" id="BAAAYG010000003">
    <property type="protein sequence ID" value="GAA3282509.1"/>
    <property type="molecule type" value="Genomic_DNA"/>
</dbReference>
<sequence length="369" mass="37515">MGEPVSRASPLRIGMVGAGTISGQYLETVGRLEDLRLTAVADLDAARAEAVAAAHGAAAEDLDGLLARDDVDVVLNLTVPQAHAEVSAAAIAAGKGVYVEKPVAADVAAGRRVLAEARAAGTVVGGAPDTVLGTGVQTARAALDAGVIGTPTSATATLILPGHESWHPNPDFYYQPGGGPLMDMGPYYLTALITLLGPVREVVGAASALRDERVIGSGPRAGERIPVTTPSHVTGALVHASGAISTVVMSFDGAATHAAPIEVQGTEGALSVPDPNHFSGRVTLSRDGGGWHEIPVSAGYRHAARGYGIADLHWAGAFAGDPLRGRAQGELALHVLEVMEGLLASAESGRAVAMSTTVERPAPVPLDHR</sequence>
<dbReference type="Gene3D" id="3.30.360.10">
    <property type="entry name" value="Dihydrodipicolinate Reductase, domain 2"/>
    <property type="match status" value="1"/>
</dbReference>
<dbReference type="SUPFAM" id="SSF51735">
    <property type="entry name" value="NAD(P)-binding Rossmann-fold domains"/>
    <property type="match status" value="1"/>
</dbReference>
<evidence type="ECO:0000313" key="6">
    <source>
        <dbReference type="Proteomes" id="UP001501736"/>
    </source>
</evidence>
<evidence type="ECO:0000313" key="5">
    <source>
        <dbReference type="EMBL" id="GAA3282509.1"/>
    </source>
</evidence>
<dbReference type="RefSeq" id="WP_344718746.1">
    <property type="nucleotide sequence ID" value="NZ_BAAAYG010000003.1"/>
</dbReference>
<keyword evidence="6" id="KW-1185">Reference proteome</keyword>
<dbReference type="Pfam" id="PF01408">
    <property type="entry name" value="GFO_IDH_MocA"/>
    <property type="match status" value="1"/>
</dbReference>
<feature type="domain" description="Gfo/Idh/MocA-like oxidoreductase N-terminal" evidence="3">
    <location>
        <begin position="11"/>
        <end position="124"/>
    </location>
</feature>
<feature type="domain" description="GFO/IDH/MocA-like oxidoreductase" evidence="4">
    <location>
        <begin position="136"/>
        <end position="270"/>
    </location>
</feature>
<evidence type="ECO:0000259" key="3">
    <source>
        <dbReference type="Pfam" id="PF01408"/>
    </source>
</evidence>
<evidence type="ECO:0000259" key="4">
    <source>
        <dbReference type="Pfam" id="PF22725"/>
    </source>
</evidence>
<reference evidence="6" key="1">
    <citation type="journal article" date="2019" name="Int. J. Syst. Evol. Microbiol.">
        <title>The Global Catalogue of Microorganisms (GCM) 10K type strain sequencing project: providing services to taxonomists for standard genome sequencing and annotation.</title>
        <authorList>
            <consortium name="The Broad Institute Genomics Platform"/>
            <consortium name="The Broad Institute Genome Sequencing Center for Infectious Disease"/>
            <person name="Wu L."/>
            <person name="Ma J."/>
        </authorList>
    </citation>
    <scope>NUCLEOTIDE SEQUENCE [LARGE SCALE GENOMIC DNA]</scope>
    <source>
        <strain evidence="6">JCM 11483</strain>
    </source>
</reference>
<dbReference type="InterPro" id="IPR055170">
    <property type="entry name" value="GFO_IDH_MocA-like_dom"/>
</dbReference>
<organism evidence="5 6">
    <name type="scientific">Nesterenkonia halobia</name>
    <dbReference type="NCBI Taxonomy" id="37922"/>
    <lineage>
        <taxon>Bacteria</taxon>
        <taxon>Bacillati</taxon>
        <taxon>Actinomycetota</taxon>
        <taxon>Actinomycetes</taxon>
        <taxon>Micrococcales</taxon>
        <taxon>Micrococcaceae</taxon>
        <taxon>Nesterenkonia</taxon>
    </lineage>
</organism>
<comment type="caution">
    <text evidence="5">The sequence shown here is derived from an EMBL/GenBank/DDBJ whole genome shotgun (WGS) entry which is preliminary data.</text>
</comment>
<dbReference type="Gene3D" id="3.40.50.720">
    <property type="entry name" value="NAD(P)-binding Rossmann-like Domain"/>
    <property type="match status" value="1"/>
</dbReference>
<keyword evidence="2" id="KW-0520">NAD</keyword>
<accession>A0ABP6RCA8</accession>
<dbReference type="InterPro" id="IPR036291">
    <property type="entry name" value="NAD(P)-bd_dom_sf"/>
</dbReference>
<evidence type="ECO:0000256" key="1">
    <source>
        <dbReference type="ARBA" id="ARBA00023002"/>
    </source>
</evidence>